<comment type="similarity">
    <text evidence="6">Belongs to the NAD kinase family.</text>
</comment>
<keyword evidence="1 6" id="KW-0808">Transferase</keyword>
<feature type="binding site" evidence="6">
    <location>
        <begin position="61"/>
        <end position="62"/>
    </location>
    <ligand>
        <name>NAD(+)</name>
        <dbReference type="ChEBI" id="CHEBI:57540"/>
    </ligand>
</feature>
<dbReference type="AlphaFoldDB" id="A0A2M8QE45"/>
<keyword evidence="4 6" id="KW-0520">NAD</keyword>
<name>A0A2M8QE45_9CHLR</name>
<dbReference type="InterPro" id="IPR017438">
    <property type="entry name" value="ATP-NAD_kinase_N"/>
</dbReference>
<dbReference type="PANTHER" id="PTHR20275:SF0">
    <property type="entry name" value="NAD KINASE"/>
    <property type="match status" value="1"/>
</dbReference>
<dbReference type="GO" id="GO:0051287">
    <property type="term" value="F:NAD binding"/>
    <property type="evidence" value="ECO:0007669"/>
    <property type="project" value="UniProtKB-ARBA"/>
</dbReference>
<organism evidence="7 8">
    <name type="scientific">Candidatus Thermofonsia Clade 3 bacterium</name>
    <dbReference type="NCBI Taxonomy" id="2364212"/>
    <lineage>
        <taxon>Bacteria</taxon>
        <taxon>Bacillati</taxon>
        <taxon>Chloroflexota</taxon>
        <taxon>Candidatus Thermofontia</taxon>
        <taxon>Candidatus Thermofonsia Clade 3</taxon>
    </lineage>
</organism>
<keyword evidence="6" id="KW-0963">Cytoplasm</keyword>
<dbReference type="Pfam" id="PF20143">
    <property type="entry name" value="NAD_kinase_C"/>
    <property type="match status" value="1"/>
</dbReference>
<comment type="subcellular location">
    <subcellularLocation>
        <location evidence="6">Cytoplasm</location>
    </subcellularLocation>
</comment>
<dbReference type="GO" id="GO:0005524">
    <property type="term" value="F:ATP binding"/>
    <property type="evidence" value="ECO:0007669"/>
    <property type="project" value="UniProtKB-KW"/>
</dbReference>
<dbReference type="Pfam" id="PF01513">
    <property type="entry name" value="NAD_kinase"/>
    <property type="match status" value="1"/>
</dbReference>
<comment type="caution">
    <text evidence="7">The sequence shown here is derived from an EMBL/GenBank/DDBJ whole genome shotgun (WGS) entry which is preliminary data.</text>
</comment>
<evidence type="ECO:0000256" key="4">
    <source>
        <dbReference type="ARBA" id="ARBA00023027"/>
    </source>
</evidence>
<evidence type="ECO:0000256" key="5">
    <source>
        <dbReference type="ARBA" id="ARBA00047925"/>
    </source>
</evidence>
<comment type="cofactor">
    <cofactor evidence="6">
        <name>a divalent metal cation</name>
        <dbReference type="ChEBI" id="CHEBI:60240"/>
    </cofactor>
</comment>
<gene>
    <name evidence="6" type="primary">nadK</name>
    <name evidence="7" type="ORF">CUN48_05375</name>
</gene>
<keyword evidence="6" id="KW-0547">Nucleotide-binding</keyword>
<dbReference type="EC" id="2.7.1.23" evidence="6"/>
<dbReference type="GO" id="GO:0003951">
    <property type="term" value="F:NAD+ kinase activity"/>
    <property type="evidence" value="ECO:0007669"/>
    <property type="project" value="UniProtKB-UniRule"/>
</dbReference>
<dbReference type="GO" id="GO:0005737">
    <property type="term" value="C:cytoplasm"/>
    <property type="evidence" value="ECO:0007669"/>
    <property type="project" value="UniProtKB-SubCell"/>
</dbReference>
<keyword evidence="2 6" id="KW-0418">Kinase</keyword>
<sequence length="279" mass="30163">MIQAVGVLDHPKLPATAEVADEIGAALREWGVLSYRAKTWDTAALEAIIPKVDLIVVLGGDGSTLRAARVAAPHDVPVASVNMGRLGFLSEMTPANWRETLQRMIAGDYWREERIMIHAEAYRAETMLSAHEALNDVVVSRGTLARIVRPEVHVDGSRLTTFACDGLIVATPTGSTAYALAAGGPILPPTLQNFVLVPIAPHLSLDKPVVLSQGSTVEIVIHTDHQAILTADGQHETTLKDGDRVRVRASEHVAVFARVQPPSYFYRTLMARLKGEGCD</sequence>
<dbReference type="InterPro" id="IPR017437">
    <property type="entry name" value="ATP-NAD_kinase_PpnK-typ_C"/>
</dbReference>
<dbReference type="EMBL" id="PGTN01000025">
    <property type="protein sequence ID" value="PJF48070.1"/>
    <property type="molecule type" value="Genomic_DNA"/>
</dbReference>
<keyword evidence="3 6" id="KW-0521">NADP</keyword>
<evidence type="ECO:0000256" key="2">
    <source>
        <dbReference type="ARBA" id="ARBA00022777"/>
    </source>
</evidence>
<feature type="binding site" evidence="6">
    <location>
        <position position="66"/>
    </location>
    <ligand>
        <name>NAD(+)</name>
        <dbReference type="ChEBI" id="CHEBI:57540"/>
    </ligand>
</feature>
<feature type="active site" description="Proton acceptor" evidence="6">
    <location>
        <position position="61"/>
    </location>
</feature>
<accession>A0A2M8QE45</accession>
<evidence type="ECO:0000256" key="1">
    <source>
        <dbReference type="ARBA" id="ARBA00022679"/>
    </source>
</evidence>
<feature type="binding site" evidence="6">
    <location>
        <position position="200"/>
    </location>
    <ligand>
        <name>NAD(+)</name>
        <dbReference type="ChEBI" id="CHEBI:57540"/>
    </ligand>
</feature>
<keyword evidence="6" id="KW-0067">ATP-binding</keyword>
<dbReference type="GO" id="GO:0046872">
    <property type="term" value="F:metal ion binding"/>
    <property type="evidence" value="ECO:0007669"/>
    <property type="project" value="UniProtKB-UniRule"/>
</dbReference>
<dbReference type="PANTHER" id="PTHR20275">
    <property type="entry name" value="NAD KINASE"/>
    <property type="match status" value="1"/>
</dbReference>
<protein>
    <recommendedName>
        <fullName evidence="6">NAD kinase</fullName>
        <ecNumber evidence="6">2.7.1.23</ecNumber>
    </recommendedName>
    <alternativeName>
        <fullName evidence="6">ATP-dependent NAD kinase</fullName>
    </alternativeName>
</protein>
<feature type="binding site" evidence="6">
    <location>
        <position position="234"/>
    </location>
    <ligand>
        <name>NAD(+)</name>
        <dbReference type="ChEBI" id="CHEBI:57540"/>
    </ligand>
</feature>
<dbReference type="HAMAP" id="MF_00361">
    <property type="entry name" value="NAD_kinase"/>
    <property type="match status" value="1"/>
</dbReference>
<dbReference type="GO" id="GO:0006741">
    <property type="term" value="P:NADP+ biosynthetic process"/>
    <property type="evidence" value="ECO:0007669"/>
    <property type="project" value="UniProtKB-UniRule"/>
</dbReference>
<dbReference type="InterPro" id="IPR016064">
    <property type="entry name" value="NAD/diacylglycerol_kinase_sf"/>
</dbReference>
<comment type="catalytic activity">
    <reaction evidence="5 6">
        <text>NAD(+) + ATP = ADP + NADP(+) + H(+)</text>
        <dbReference type="Rhea" id="RHEA:18629"/>
        <dbReference type="ChEBI" id="CHEBI:15378"/>
        <dbReference type="ChEBI" id="CHEBI:30616"/>
        <dbReference type="ChEBI" id="CHEBI:57540"/>
        <dbReference type="ChEBI" id="CHEBI:58349"/>
        <dbReference type="ChEBI" id="CHEBI:456216"/>
        <dbReference type="EC" id="2.7.1.23"/>
    </reaction>
</comment>
<feature type="binding site" evidence="6">
    <location>
        <position position="146"/>
    </location>
    <ligand>
        <name>NAD(+)</name>
        <dbReference type="ChEBI" id="CHEBI:57540"/>
    </ligand>
</feature>
<evidence type="ECO:0000313" key="8">
    <source>
        <dbReference type="Proteomes" id="UP000230790"/>
    </source>
</evidence>
<dbReference type="Gene3D" id="3.40.50.10330">
    <property type="entry name" value="Probable inorganic polyphosphate/atp-NAD kinase, domain 1"/>
    <property type="match status" value="1"/>
</dbReference>
<dbReference type="Proteomes" id="UP000230790">
    <property type="component" value="Unassembled WGS sequence"/>
</dbReference>
<evidence type="ECO:0000256" key="3">
    <source>
        <dbReference type="ARBA" id="ARBA00022857"/>
    </source>
</evidence>
<feature type="binding site" evidence="6">
    <location>
        <position position="165"/>
    </location>
    <ligand>
        <name>NAD(+)</name>
        <dbReference type="ChEBI" id="CHEBI:57540"/>
    </ligand>
</feature>
<dbReference type="SUPFAM" id="SSF111331">
    <property type="entry name" value="NAD kinase/diacylglycerol kinase-like"/>
    <property type="match status" value="1"/>
</dbReference>
<evidence type="ECO:0000256" key="6">
    <source>
        <dbReference type="HAMAP-Rule" id="MF_00361"/>
    </source>
</evidence>
<comment type="caution">
    <text evidence="6">Lacks conserved residue(s) required for the propagation of feature annotation.</text>
</comment>
<evidence type="ECO:0000313" key="7">
    <source>
        <dbReference type="EMBL" id="PJF48070.1"/>
    </source>
</evidence>
<dbReference type="Gene3D" id="2.60.200.30">
    <property type="entry name" value="Probable inorganic polyphosphate/atp-NAD kinase, domain 2"/>
    <property type="match status" value="1"/>
</dbReference>
<proteinExistence type="inferred from homology"/>
<reference evidence="7 8" key="1">
    <citation type="submission" date="2017-11" db="EMBL/GenBank/DDBJ databases">
        <title>Evolution of Phototrophy in the Chloroflexi Phylum Driven by Horizontal Gene Transfer.</title>
        <authorList>
            <person name="Ward L.M."/>
            <person name="Hemp J."/>
            <person name="Shih P.M."/>
            <person name="Mcglynn S.E."/>
            <person name="Fischer W."/>
        </authorList>
    </citation>
    <scope>NUCLEOTIDE SEQUENCE [LARGE SCALE GENOMIC DNA]</scope>
    <source>
        <strain evidence="7">JP3_7</strain>
    </source>
</reference>
<dbReference type="InterPro" id="IPR002504">
    <property type="entry name" value="NADK"/>
</dbReference>
<feature type="binding site" evidence="6">
    <location>
        <begin position="135"/>
        <end position="136"/>
    </location>
    <ligand>
        <name>NAD(+)</name>
        <dbReference type="ChEBI" id="CHEBI:57540"/>
    </ligand>
</feature>
<dbReference type="GO" id="GO:0019674">
    <property type="term" value="P:NAD+ metabolic process"/>
    <property type="evidence" value="ECO:0007669"/>
    <property type="project" value="InterPro"/>
</dbReference>
<comment type="function">
    <text evidence="6">Involved in the regulation of the intracellular balance of NAD and NADP, and is a key enzyme in the biosynthesis of NADP. Catalyzes specifically the phosphorylation on 2'-hydroxyl of the adenosine moiety of NAD to yield NADP.</text>
</comment>